<name>A0A081NER0_9GAMM</name>
<protein>
    <submittedName>
        <fullName evidence="1">Uncharacterized protein</fullName>
    </submittedName>
</protein>
<evidence type="ECO:0000313" key="1">
    <source>
        <dbReference type="EMBL" id="KEQ16933.1"/>
    </source>
</evidence>
<dbReference type="STRING" id="1137799.GZ78_20065"/>
<comment type="caution">
    <text evidence="1">The sequence shown here is derived from an EMBL/GenBank/DDBJ whole genome shotgun (WGS) entry which is preliminary data.</text>
</comment>
<accession>A0A081NER0</accession>
<gene>
    <name evidence="1" type="ORF">GZ78_20065</name>
</gene>
<dbReference type="AlphaFoldDB" id="A0A081NER0"/>
<reference evidence="1 2" key="1">
    <citation type="submission" date="2014-06" db="EMBL/GenBank/DDBJ databases">
        <title>Whole Genome Sequences of Three Symbiotic Endozoicomonas Bacteria.</title>
        <authorList>
            <person name="Neave M.J."/>
            <person name="Apprill A."/>
            <person name="Voolstra C.R."/>
        </authorList>
    </citation>
    <scope>NUCLEOTIDE SEQUENCE [LARGE SCALE GENOMIC DNA]</scope>
    <source>
        <strain evidence="1 2">DSM 25634</strain>
    </source>
</reference>
<dbReference type="EMBL" id="JOKH01000004">
    <property type="protein sequence ID" value="KEQ16933.1"/>
    <property type="molecule type" value="Genomic_DNA"/>
</dbReference>
<keyword evidence="2" id="KW-1185">Reference proteome</keyword>
<sequence length="153" mass="17818">MAKATRGKKDKVLEKGSRFGIPSMIVHLDQVEKVGVDGQEKWEKKYKEAEKKKQKEAESLRKKWLWSRVAWRIYETGDWDGFIMKLYLSPQKSLRLVSELESRFIIRWKDLTAIKPADEAVLADLEKNQITDVLINIPIGFQDATRRQVSEAL</sequence>
<proteinExistence type="predicted"/>
<dbReference type="RefSeq" id="WP_034839234.1">
    <property type="nucleotide sequence ID" value="NZ_JOKH01000004.1"/>
</dbReference>
<evidence type="ECO:0000313" key="2">
    <source>
        <dbReference type="Proteomes" id="UP000028073"/>
    </source>
</evidence>
<dbReference type="Proteomes" id="UP000028073">
    <property type="component" value="Unassembled WGS sequence"/>
</dbReference>
<organism evidence="1 2">
    <name type="scientific">Endozoicomonas numazuensis</name>
    <dbReference type="NCBI Taxonomy" id="1137799"/>
    <lineage>
        <taxon>Bacteria</taxon>
        <taxon>Pseudomonadati</taxon>
        <taxon>Pseudomonadota</taxon>
        <taxon>Gammaproteobacteria</taxon>
        <taxon>Oceanospirillales</taxon>
        <taxon>Endozoicomonadaceae</taxon>
        <taxon>Endozoicomonas</taxon>
    </lineage>
</organism>